<reference evidence="1 2" key="1">
    <citation type="submission" date="2021-10" db="EMBL/GenBank/DDBJ databases">
        <title>Streptomyces gossypii sp. nov., isolated from soil collected from cotton field.</title>
        <authorList>
            <person name="Ge X."/>
            <person name="Chen X."/>
            <person name="Liu W."/>
        </authorList>
    </citation>
    <scope>NUCLEOTIDE SEQUENCE [LARGE SCALE GENOMIC DNA]</scope>
    <source>
        <strain evidence="1 2">N2-109</strain>
    </source>
</reference>
<gene>
    <name evidence="1" type="ORF">LHJ74_30705</name>
</gene>
<sequence>MTISCADMMEEAASKHAGVELETRSGKSVTLRSVLLLDEAGLKSAKAILSSFADADEGNDLDKVDDMVPKIRDLLLLIANDAAAMKAEMKDWPVSIYIQVVNEWQEGTQTGEAEPSSE</sequence>
<evidence type="ECO:0000313" key="2">
    <source>
        <dbReference type="Proteomes" id="UP001156389"/>
    </source>
</evidence>
<comment type="caution">
    <text evidence="1">The sequence shown here is derived from an EMBL/GenBank/DDBJ whole genome shotgun (WGS) entry which is preliminary data.</text>
</comment>
<evidence type="ECO:0000313" key="1">
    <source>
        <dbReference type="EMBL" id="MCT2594227.1"/>
    </source>
</evidence>
<dbReference type="Pfam" id="PF17388">
    <property type="entry name" value="GP24_25"/>
    <property type="match status" value="1"/>
</dbReference>
<organism evidence="1 2">
    <name type="scientific">Streptomyces gossypii</name>
    <dbReference type="NCBI Taxonomy" id="2883101"/>
    <lineage>
        <taxon>Bacteria</taxon>
        <taxon>Bacillati</taxon>
        <taxon>Actinomycetota</taxon>
        <taxon>Actinomycetes</taxon>
        <taxon>Kitasatosporales</taxon>
        <taxon>Streptomycetaceae</taxon>
        <taxon>Streptomyces</taxon>
    </lineage>
</organism>
<dbReference type="RefSeq" id="WP_260221540.1">
    <property type="nucleotide sequence ID" value="NZ_JAJAGO010000019.1"/>
</dbReference>
<dbReference type="InterPro" id="IPR020132">
    <property type="entry name" value="Gp24/Gp25"/>
</dbReference>
<accession>A0ABT2K223</accession>
<name>A0ABT2K223_9ACTN</name>
<keyword evidence="2" id="KW-1185">Reference proteome</keyword>
<protein>
    <submittedName>
        <fullName evidence="1">Phage tail assembly protein</fullName>
    </submittedName>
</protein>
<dbReference type="Proteomes" id="UP001156389">
    <property type="component" value="Unassembled WGS sequence"/>
</dbReference>
<proteinExistence type="predicted"/>
<dbReference type="EMBL" id="JAJAGO010000019">
    <property type="protein sequence ID" value="MCT2594227.1"/>
    <property type="molecule type" value="Genomic_DNA"/>
</dbReference>